<evidence type="ECO:0000256" key="1">
    <source>
        <dbReference type="ARBA" id="ARBA00005163"/>
    </source>
</evidence>
<dbReference type="PANTHER" id="PTHR11739">
    <property type="entry name" value="CITRATE SYNTHASE"/>
    <property type="match status" value="1"/>
</dbReference>
<reference evidence="5 6" key="1">
    <citation type="journal article" date="2016" name="Nat. Commun.">
        <title>Thousands of microbial genomes shed light on interconnected biogeochemical processes in an aquifer system.</title>
        <authorList>
            <person name="Anantharaman K."/>
            <person name="Brown C.T."/>
            <person name="Hug L.A."/>
            <person name="Sharon I."/>
            <person name="Castelle C.J."/>
            <person name="Probst A.J."/>
            <person name="Thomas B.C."/>
            <person name="Singh A."/>
            <person name="Wilkins M.J."/>
            <person name="Karaoz U."/>
            <person name="Brodie E.L."/>
            <person name="Williams K.H."/>
            <person name="Hubbard S.S."/>
            <person name="Banfield J.F."/>
        </authorList>
    </citation>
    <scope>NUCLEOTIDE SEQUENCE [LARGE SCALE GENOMIC DNA]</scope>
</reference>
<dbReference type="GO" id="GO:0036440">
    <property type="term" value="F:citrate synthase activity"/>
    <property type="evidence" value="ECO:0007669"/>
    <property type="project" value="UniProtKB-EC"/>
</dbReference>
<evidence type="ECO:0000313" key="6">
    <source>
        <dbReference type="Proteomes" id="UP000178349"/>
    </source>
</evidence>
<dbReference type="InterPro" id="IPR002020">
    <property type="entry name" value="Citrate_synthase"/>
</dbReference>
<organism evidence="5 6">
    <name type="scientific">Candidatus Magasanikbacteria bacterium RIFOXYC12_FULL_33_11</name>
    <dbReference type="NCBI Taxonomy" id="1798701"/>
    <lineage>
        <taxon>Bacteria</taxon>
        <taxon>Candidatus Magasanikiibacteriota</taxon>
    </lineage>
</organism>
<proteinExistence type="inferred from homology"/>
<dbReference type="EC" id="2.3.3.16" evidence="3"/>
<evidence type="ECO:0000256" key="2">
    <source>
        <dbReference type="ARBA" id="ARBA00010566"/>
    </source>
</evidence>
<sequence length="240" mass="26646">MKFQTKLTKVEKGEETIRGESLEKLMTENTFGQNIFFLLTGHKPDEKQTKMFEAILSSVIDHGPATASALTARISASAKNPLHVSVAAGLLGLGERHGVVISKAMEFFYNHEDEKDWLTLLKQMKENKQYVLGYGHKFFEDADPRTMKLFEIAKQNDIFGQHCEMALEVEKNLNEISSKKLPLNADGAIAAILCDMGMASNIGNGIFIIARVPGLVAQVLEEVESDVGIRRLADDEVDYV</sequence>
<comment type="similarity">
    <text evidence="2">Belongs to the citrate synthase family.</text>
</comment>
<comment type="pathway">
    <text evidence="1">Carbohydrate metabolism; tricarboxylic acid cycle.</text>
</comment>
<name>A0A1F6NMK8_9BACT</name>
<keyword evidence="4" id="KW-0808">Transferase</keyword>
<dbReference type="SUPFAM" id="SSF48256">
    <property type="entry name" value="Citrate synthase"/>
    <property type="match status" value="1"/>
</dbReference>
<dbReference type="Gene3D" id="1.10.230.10">
    <property type="entry name" value="Cytochrome P450-Terp, domain 2"/>
    <property type="match status" value="1"/>
</dbReference>
<gene>
    <name evidence="5" type="ORF">A2493_01300</name>
</gene>
<dbReference type="UniPathway" id="UPA00223"/>
<dbReference type="CDD" id="cd06100">
    <property type="entry name" value="CCL_ACL-C"/>
    <property type="match status" value="1"/>
</dbReference>
<evidence type="ECO:0000256" key="3">
    <source>
        <dbReference type="ARBA" id="ARBA00012972"/>
    </source>
</evidence>
<dbReference type="NCBIfam" id="NF004869">
    <property type="entry name" value="PRK06224.1-6"/>
    <property type="match status" value="1"/>
</dbReference>
<accession>A0A1F6NMK8</accession>
<dbReference type="Proteomes" id="UP000178349">
    <property type="component" value="Unassembled WGS sequence"/>
</dbReference>
<dbReference type="GO" id="GO:0006099">
    <property type="term" value="P:tricarboxylic acid cycle"/>
    <property type="evidence" value="ECO:0007669"/>
    <property type="project" value="UniProtKB-UniPathway"/>
</dbReference>
<dbReference type="InterPro" id="IPR016142">
    <property type="entry name" value="Citrate_synth-like_lrg_a-sub"/>
</dbReference>
<comment type="caution">
    <text evidence="5">The sequence shown here is derived from an EMBL/GenBank/DDBJ whole genome shotgun (WGS) entry which is preliminary data.</text>
</comment>
<dbReference type="InterPro" id="IPR016143">
    <property type="entry name" value="Citrate_synth-like_sm_a-sub"/>
</dbReference>
<dbReference type="EMBL" id="MFQW01000061">
    <property type="protein sequence ID" value="OGH84874.1"/>
    <property type="molecule type" value="Genomic_DNA"/>
</dbReference>
<dbReference type="AlphaFoldDB" id="A0A1F6NMK8"/>
<dbReference type="InterPro" id="IPR036969">
    <property type="entry name" value="Citrate_synthase_sf"/>
</dbReference>
<dbReference type="GO" id="GO:0005829">
    <property type="term" value="C:cytosol"/>
    <property type="evidence" value="ECO:0007669"/>
    <property type="project" value="TreeGrafter"/>
</dbReference>
<dbReference type="PANTHER" id="PTHR11739:SF4">
    <property type="entry name" value="CITRATE SYNTHASE, PEROXISOMAL"/>
    <property type="match status" value="1"/>
</dbReference>
<protein>
    <recommendedName>
        <fullName evidence="3">citrate synthase (unknown stereospecificity)</fullName>
        <ecNumber evidence="3">2.3.3.16</ecNumber>
    </recommendedName>
</protein>
<evidence type="ECO:0000313" key="5">
    <source>
        <dbReference type="EMBL" id="OGH84874.1"/>
    </source>
</evidence>
<evidence type="ECO:0000256" key="4">
    <source>
        <dbReference type="ARBA" id="ARBA00022679"/>
    </source>
</evidence>
<dbReference type="Gene3D" id="1.10.580.10">
    <property type="entry name" value="Citrate Synthase, domain 1"/>
    <property type="match status" value="1"/>
</dbReference>
<dbReference type="GO" id="GO:0005975">
    <property type="term" value="P:carbohydrate metabolic process"/>
    <property type="evidence" value="ECO:0007669"/>
    <property type="project" value="TreeGrafter"/>
</dbReference>
<dbReference type="Pfam" id="PF00285">
    <property type="entry name" value="Citrate_synt"/>
    <property type="match status" value="1"/>
</dbReference>